<dbReference type="EMBL" id="JAGSYN010000160">
    <property type="protein sequence ID" value="KAG7662846.1"/>
    <property type="molecule type" value="Genomic_DNA"/>
</dbReference>
<dbReference type="GO" id="GO:0016592">
    <property type="term" value="C:mediator complex"/>
    <property type="evidence" value="ECO:0007669"/>
    <property type="project" value="InterPro"/>
</dbReference>
<keyword evidence="4 8" id="KW-0805">Transcription regulation</keyword>
<dbReference type="InterPro" id="IPR019258">
    <property type="entry name" value="Mediator_Med4"/>
</dbReference>
<dbReference type="GO" id="GO:0070847">
    <property type="term" value="C:core mediator complex"/>
    <property type="evidence" value="ECO:0007669"/>
    <property type="project" value="TreeGrafter"/>
</dbReference>
<evidence type="ECO:0000256" key="5">
    <source>
        <dbReference type="ARBA" id="ARBA00023163"/>
    </source>
</evidence>
<evidence type="ECO:0000256" key="3">
    <source>
        <dbReference type="ARBA" id="ARBA00020629"/>
    </source>
</evidence>
<evidence type="ECO:0000256" key="2">
    <source>
        <dbReference type="ARBA" id="ARBA00009626"/>
    </source>
</evidence>
<evidence type="ECO:0000256" key="1">
    <source>
        <dbReference type="ARBA" id="ARBA00004123"/>
    </source>
</evidence>
<comment type="subunit">
    <text evidence="8">Component of the Mediator complex.</text>
</comment>
<dbReference type="Pfam" id="PF10018">
    <property type="entry name" value="Med4"/>
    <property type="match status" value="1"/>
</dbReference>
<comment type="subcellular location">
    <subcellularLocation>
        <location evidence="1 8">Nucleus</location>
    </subcellularLocation>
</comment>
<organism evidence="10 11">
    <name type="scientific">[Candida] subhashii</name>
    <dbReference type="NCBI Taxonomy" id="561895"/>
    <lineage>
        <taxon>Eukaryota</taxon>
        <taxon>Fungi</taxon>
        <taxon>Dikarya</taxon>
        <taxon>Ascomycota</taxon>
        <taxon>Saccharomycotina</taxon>
        <taxon>Pichiomycetes</taxon>
        <taxon>Debaryomycetaceae</taxon>
        <taxon>Spathaspora</taxon>
    </lineage>
</organism>
<feature type="compositionally biased region" description="Basic and acidic residues" evidence="9">
    <location>
        <begin position="274"/>
        <end position="288"/>
    </location>
</feature>
<evidence type="ECO:0000256" key="7">
    <source>
        <dbReference type="ARBA" id="ARBA00031257"/>
    </source>
</evidence>
<accession>A0A8J5QLL9</accession>
<protein>
    <recommendedName>
        <fullName evidence="3 8">Mediator of RNA polymerase II transcription subunit 4</fullName>
    </recommendedName>
    <alternativeName>
        <fullName evidence="7 8">Mediator complex subunit 4</fullName>
    </alternativeName>
</protein>
<keyword evidence="6 8" id="KW-0539">Nucleus</keyword>
<sequence length="332" mass="37937">MLPYRKTQDPSFKSLPVSRINSSLRLNQLSTPNQPAAGVTSIPTTPLAAPSSTHVSSLNPIRNLPITSGNENSKIRTKEELDRFEKLPIVEKVNEFESLLNSISNDISQFRDEEIVNKVKQIIQVNDILKSKIEDLDKHRQYSYQAENLSQQNKTLDEKSKHILKELIKYRNELRELPRLPTTKKSTMLETTGENCEIADILKYAMKLAKFTKAPATMGNMPFQIHPNNYIWPAEDALRRGMLAMSSLQADEIIKNELGDEVTEESEKQDEEIEMKPEPEEEQAKAEDNQAEPAVRSRRGSYVYGEEVPKKKEEQTTDLNLDLFDPDDEYSD</sequence>
<feature type="compositionally biased region" description="Acidic residues" evidence="9">
    <location>
        <begin position="259"/>
        <end position="273"/>
    </location>
</feature>
<dbReference type="OrthoDB" id="1929813at2759"/>
<dbReference type="GO" id="GO:0003712">
    <property type="term" value="F:transcription coregulator activity"/>
    <property type="evidence" value="ECO:0007669"/>
    <property type="project" value="InterPro"/>
</dbReference>
<dbReference type="PANTHER" id="PTHR13208:SF2">
    <property type="entry name" value="MEDIATOR OF RNA POLYMERASE II TRANSCRIPTION SUBUNIT 4"/>
    <property type="match status" value="1"/>
</dbReference>
<evidence type="ECO:0000313" key="11">
    <source>
        <dbReference type="Proteomes" id="UP000694255"/>
    </source>
</evidence>
<dbReference type="Proteomes" id="UP000694255">
    <property type="component" value="Unassembled WGS sequence"/>
</dbReference>
<comment type="similarity">
    <text evidence="2 8">Belongs to the Mediator complex subunit 4 family.</text>
</comment>
<keyword evidence="8" id="KW-0010">Activator</keyword>
<dbReference type="GO" id="GO:0006357">
    <property type="term" value="P:regulation of transcription by RNA polymerase II"/>
    <property type="evidence" value="ECO:0007669"/>
    <property type="project" value="InterPro"/>
</dbReference>
<gene>
    <name evidence="8" type="primary">MED4</name>
    <name evidence="10" type="ORF">J8A68_003616</name>
</gene>
<evidence type="ECO:0000256" key="9">
    <source>
        <dbReference type="SAM" id="MobiDB-lite"/>
    </source>
</evidence>
<keyword evidence="11" id="KW-1185">Reference proteome</keyword>
<evidence type="ECO:0000313" key="10">
    <source>
        <dbReference type="EMBL" id="KAG7662846.1"/>
    </source>
</evidence>
<dbReference type="PANTHER" id="PTHR13208">
    <property type="entry name" value="MEDIATOR OF RNA POLYMERASE II TRANSCRIPTION SUBUNIT 4"/>
    <property type="match status" value="1"/>
</dbReference>
<evidence type="ECO:0000256" key="8">
    <source>
        <dbReference type="RuleBase" id="RU364141"/>
    </source>
</evidence>
<feature type="region of interest" description="Disordered" evidence="9">
    <location>
        <begin position="255"/>
        <end position="332"/>
    </location>
</feature>
<comment type="caution">
    <text evidence="10">The sequence shown here is derived from an EMBL/GenBank/DDBJ whole genome shotgun (WGS) entry which is preliminary data.</text>
</comment>
<evidence type="ECO:0000256" key="6">
    <source>
        <dbReference type="ARBA" id="ARBA00023242"/>
    </source>
</evidence>
<keyword evidence="5 8" id="KW-0804">Transcription</keyword>
<proteinExistence type="inferred from homology"/>
<dbReference type="AlphaFoldDB" id="A0A8J5QLL9"/>
<comment type="function">
    <text evidence="8">Component of the Mediator complex, a coactivator involved in the regulated transcription of nearly all RNA polymerase II-dependent genes. Mediator functions as a bridge to convey information from gene-specific regulatory proteins to the basal RNA polymerase II transcription machinery. Mediator is recruited to promoters by direct interactions with regulatory proteins and serves as a scaffold for the assembly of a functional preinitiation complex with RNA polymerase II and the general transcription factors.</text>
</comment>
<evidence type="ECO:0000256" key="4">
    <source>
        <dbReference type="ARBA" id="ARBA00023015"/>
    </source>
</evidence>
<reference evidence="10 11" key="1">
    <citation type="journal article" date="2021" name="DNA Res.">
        <title>Genome analysis of Candida subhashii reveals its hybrid nature and dual mitochondrial genome conformations.</title>
        <authorList>
            <person name="Mixao V."/>
            <person name="Hegedusova E."/>
            <person name="Saus E."/>
            <person name="Pryszcz L.P."/>
            <person name="Cillingova A."/>
            <person name="Nosek J."/>
            <person name="Gabaldon T."/>
        </authorList>
    </citation>
    <scope>NUCLEOTIDE SEQUENCE [LARGE SCALE GENOMIC DNA]</scope>
    <source>
        <strain evidence="10 11">CBS 10753</strain>
    </source>
</reference>
<name>A0A8J5QLL9_9ASCO</name>